<keyword evidence="1" id="KW-1133">Transmembrane helix</keyword>
<evidence type="ECO:0000313" key="3">
    <source>
        <dbReference type="Proteomes" id="UP001265700"/>
    </source>
</evidence>
<evidence type="ECO:0000256" key="1">
    <source>
        <dbReference type="SAM" id="Phobius"/>
    </source>
</evidence>
<organism evidence="2 3">
    <name type="scientific">Hydrogenophaga palleronii</name>
    <dbReference type="NCBI Taxonomy" id="65655"/>
    <lineage>
        <taxon>Bacteria</taxon>
        <taxon>Pseudomonadati</taxon>
        <taxon>Pseudomonadota</taxon>
        <taxon>Betaproteobacteria</taxon>
        <taxon>Burkholderiales</taxon>
        <taxon>Comamonadaceae</taxon>
        <taxon>Hydrogenophaga</taxon>
    </lineage>
</organism>
<reference evidence="2 3" key="1">
    <citation type="submission" date="2023-07" db="EMBL/GenBank/DDBJ databases">
        <title>Sorghum-associated microbial communities from plants grown in Nebraska, USA.</title>
        <authorList>
            <person name="Schachtman D."/>
        </authorList>
    </citation>
    <scope>NUCLEOTIDE SEQUENCE [LARGE SCALE GENOMIC DNA]</scope>
    <source>
        <strain evidence="2 3">4249</strain>
    </source>
</reference>
<dbReference type="EMBL" id="JAVDWU010000003">
    <property type="protein sequence ID" value="MDR7149571.1"/>
    <property type="molecule type" value="Genomic_DNA"/>
</dbReference>
<keyword evidence="1" id="KW-0812">Transmembrane</keyword>
<gene>
    <name evidence="2" type="ORF">J2W49_001526</name>
</gene>
<evidence type="ECO:0000313" key="2">
    <source>
        <dbReference type="EMBL" id="MDR7149571.1"/>
    </source>
</evidence>
<keyword evidence="1" id="KW-0472">Membrane</keyword>
<feature type="transmembrane region" description="Helical" evidence="1">
    <location>
        <begin position="12"/>
        <end position="33"/>
    </location>
</feature>
<dbReference type="Proteomes" id="UP001265700">
    <property type="component" value="Unassembled WGS sequence"/>
</dbReference>
<comment type="caution">
    <text evidence="2">The sequence shown here is derived from an EMBL/GenBank/DDBJ whole genome shotgun (WGS) entry which is preliminary data.</text>
</comment>
<keyword evidence="3" id="KW-1185">Reference proteome</keyword>
<proteinExistence type="predicted"/>
<sequence>MNLPVWMQNEGAWIAIGISLLFMVAGVLMHRFIKKVLQAPPTQETESHE</sequence>
<name>A0ABU1WJY8_9BURK</name>
<dbReference type="RefSeq" id="WP_310313842.1">
    <property type="nucleotide sequence ID" value="NZ_JAVDWU010000003.1"/>
</dbReference>
<protein>
    <submittedName>
        <fullName evidence="2">Membrane protein</fullName>
    </submittedName>
</protein>
<accession>A0ABU1WJY8</accession>